<dbReference type="FunFam" id="3.40.50.1820:FF:000573">
    <property type="entry name" value="Carboxypeptidase"/>
    <property type="match status" value="1"/>
</dbReference>
<keyword evidence="13" id="KW-1185">Reference proteome</keyword>
<feature type="region of interest" description="Disordered" evidence="11">
    <location>
        <begin position="43"/>
        <end position="82"/>
    </location>
</feature>
<dbReference type="SUPFAM" id="SSF53474">
    <property type="entry name" value="alpha/beta-Hydrolases"/>
    <property type="match status" value="1"/>
</dbReference>
<dbReference type="Gene3D" id="3.40.50.1820">
    <property type="entry name" value="alpha/beta hydrolase"/>
    <property type="match status" value="1"/>
</dbReference>
<dbReference type="PROSITE" id="PS00560">
    <property type="entry name" value="CARBOXYPEPT_SER_HIS"/>
    <property type="match status" value="1"/>
</dbReference>
<sequence>MRHLITFSLLIILLALGASVTDASSHSQEDQLVKFMESRAMERLRNRPSKNSPGEDDPWADPGRFSHLATRRVSPPESTKETDRIAALPGQPRGVNFAQFAGYVTVDRKNGRELFYYFVESPYDASTKPLILWLNGGPGCSSLGFGAMKELGPFRVNPDGKTLSRNKHAWNNLANVIFLESPAGVGFSYSMNSSDYSDVGDQRTAEDTYVFLVNWFNRFPEYKGRDFYIAGESYGGHYVPQIATIVTFVNHLFDGDTPFNLRGIFVGNPLLDYYKNEEGNLEFLWSHGVISDEVWAKILANCTFTPSDDWPCFVAAHSFQRGNIDQYNIYAPVCLHKDGTLQSSSYLSGYDSCIDYYIPRYLNNPDVKKALHARADTIWSNCNSELHSNWKDSPDSVVRTVKRLVEDGLSVWIYSGDMDSMCPLTATRHSVKDLNLTVMHKWRPWYTPDREVGGYVQQYEGGFTLASVRGAGHFVPSFQPKRSLVLLYSFLKGMLPPADIPK</sequence>
<evidence type="ECO:0000256" key="9">
    <source>
        <dbReference type="ARBA" id="ARBA00064289"/>
    </source>
</evidence>
<keyword evidence="5 10" id="KW-0732">Signal</keyword>
<organism evidence="12">
    <name type="scientific">Oryza punctata</name>
    <name type="common">Red rice</name>
    <dbReference type="NCBI Taxonomy" id="4537"/>
    <lineage>
        <taxon>Eukaryota</taxon>
        <taxon>Viridiplantae</taxon>
        <taxon>Streptophyta</taxon>
        <taxon>Embryophyta</taxon>
        <taxon>Tracheophyta</taxon>
        <taxon>Spermatophyta</taxon>
        <taxon>Magnoliopsida</taxon>
        <taxon>Liliopsida</taxon>
        <taxon>Poales</taxon>
        <taxon>Poaceae</taxon>
        <taxon>BOP clade</taxon>
        <taxon>Oryzoideae</taxon>
        <taxon>Oryzeae</taxon>
        <taxon>Oryzinae</taxon>
        <taxon>Oryza</taxon>
    </lineage>
</organism>
<keyword evidence="3 10" id="KW-0121">Carboxypeptidase</keyword>
<keyword evidence="7" id="KW-1015">Disulfide bond</keyword>
<dbReference type="InterPro" id="IPR029058">
    <property type="entry name" value="AB_hydrolase_fold"/>
</dbReference>
<evidence type="ECO:0000256" key="5">
    <source>
        <dbReference type="ARBA" id="ARBA00022729"/>
    </source>
</evidence>
<dbReference type="Proteomes" id="UP000026962">
    <property type="component" value="Chromosome 9"/>
</dbReference>
<proteinExistence type="inferred from homology"/>
<evidence type="ECO:0000256" key="10">
    <source>
        <dbReference type="RuleBase" id="RU361156"/>
    </source>
</evidence>
<accession>A0A0E0M244</accession>
<dbReference type="EC" id="3.4.16.-" evidence="10"/>
<evidence type="ECO:0000256" key="1">
    <source>
        <dbReference type="ARBA" id="ARBA00001003"/>
    </source>
</evidence>
<evidence type="ECO:0000256" key="11">
    <source>
        <dbReference type="SAM" id="MobiDB-lite"/>
    </source>
</evidence>
<evidence type="ECO:0000256" key="3">
    <source>
        <dbReference type="ARBA" id="ARBA00022645"/>
    </source>
</evidence>
<reference evidence="12" key="2">
    <citation type="submission" date="2018-05" db="EMBL/GenBank/DDBJ databases">
        <title>OpunRS2 (Oryza punctata Reference Sequence Version 2).</title>
        <authorList>
            <person name="Zhang J."/>
            <person name="Kudrna D."/>
            <person name="Lee S."/>
            <person name="Talag J."/>
            <person name="Welchert J."/>
            <person name="Wing R.A."/>
        </authorList>
    </citation>
    <scope>NUCLEOTIDE SEQUENCE [LARGE SCALE GENOMIC DNA]</scope>
</reference>
<dbReference type="FunFam" id="3.40.50.12670:FF:000002">
    <property type="entry name" value="Carboxypeptidase"/>
    <property type="match status" value="1"/>
</dbReference>
<dbReference type="PRINTS" id="PR00724">
    <property type="entry name" value="CRBOXYPTASEC"/>
</dbReference>
<dbReference type="PANTHER" id="PTHR11802">
    <property type="entry name" value="SERINE PROTEASE FAMILY S10 SERINE CARBOXYPEPTIDASE"/>
    <property type="match status" value="1"/>
</dbReference>
<evidence type="ECO:0000256" key="4">
    <source>
        <dbReference type="ARBA" id="ARBA00022670"/>
    </source>
</evidence>
<keyword evidence="4 10" id="KW-0645">Protease</keyword>
<keyword evidence="6" id="KW-0865">Zymogen</keyword>
<dbReference type="InterPro" id="IPR018202">
    <property type="entry name" value="Ser_caboxypep_ser_AS"/>
</dbReference>
<feature type="signal peptide" evidence="10">
    <location>
        <begin position="1"/>
        <end position="23"/>
    </location>
</feature>
<protein>
    <recommendedName>
        <fullName evidence="10">Carboxypeptidase</fullName>
        <ecNumber evidence="10">3.4.16.-</ecNumber>
    </recommendedName>
</protein>
<evidence type="ECO:0000313" key="12">
    <source>
        <dbReference type="EnsemblPlants" id="OPUNC09G11470.1"/>
    </source>
</evidence>
<dbReference type="InterPro" id="IPR001563">
    <property type="entry name" value="Peptidase_S10"/>
</dbReference>
<dbReference type="PANTHER" id="PTHR11802:SF60">
    <property type="entry name" value="CARBOXYPEPTIDASE"/>
    <property type="match status" value="1"/>
</dbReference>
<evidence type="ECO:0000313" key="13">
    <source>
        <dbReference type="Proteomes" id="UP000026962"/>
    </source>
</evidence>
<dbReference type="Pfam" id="PF00450">
    <property type="entry name" value="Peptidase_S10"/>
    <property type="match status" value="1"/>
</dbReference>
<dbReference type="GO" id="GO:0006508">
    <property type="term" value="P:proteolysis"/>
    <property type="evidence" value="ECO:0007669"/>
    <property type="project" value="UniProtKB-KW"/>
</dbReference>
<comment type="similarity">
    <text evidence="2 10">Belongs to the peptidase S10 family.</text>
</comment>
<reference evidence="12" key="1">
    <citation type="submission" date="2015-04" db="UniProtKB">
        <authorList>
            <consortium name="EnsemblPlants"/>
        </authorList>
    </citation>
    <scope>IDENTIFICATION</scope>
</reference>
<comment type="catalytic activity">
    <reaction evidence="1">
        <text>Preferential release of a C-terminal arginine or lysine residue.</text>
        <dbReference type="EC" id="3.4.16.6"/>
    </reaction>
</comment>
<keyword evidence="10" id="KW-0378">Hydrolase</keyword>
<dbReference type="GO" id="GO:0005773">
    <property type="term" value="C:vacuole"/>
    <property type="evidence" value="ECO:0007669"/>
    <property type="project" value="TreeGrafter"/>
</dbReference>
<feature type="chain" id="PRO_5005116417" description="Carboxypeptidase" evidence="10">
    <location>
        <begin position="24"/>
        <end position="502"/>
    </location>
</feature>
<dbReference type="eggNOG" id="KOG1282">
    <property type="taxonomic scope" value="Eukaryota"/>
</dbReference>
<dbReference type="OMA" id="EVWAKIL"/>
<evidence type="ECO:0000256" key="8">
    <source>
        <dbReference type="ARBA" id="ARBA00023180"/>
    </source>
</evidence>
<evidence type="ECO:0000256" key="6">
    <source>
        <dbReference type="ARBA" id="ARBA00023145"/>
    </source>
</evidence>
<name>A0A0E0M244_ORYPU</name>
<dbReference type="AlphaFoldDB" id="A0A0E0M244"/>
<dbReference type="HOGENOM" id="CLU_008523_13_2_1"/>
<dbReference type="Gramene" id="OPUNC09G11470.1">
    <property type="protein sequence ID" value="OPUNC09G11470.1"/>
    <property type="gene ID" value="OPUNC09G11470"/>
</dbReference>
<evidence type="ECO:0000256" key="7">
    <source>
        <dbReference type="ARBA" id="ARBA00023157"/>
    </source>
</evidence>
<dbReference type="PROSITE" id="PS00131">
    <property type="entry name" value="CARBOXYPEPT_SER_SER"/>
    <property type="match status" value="1"/>
</dbReference>
<dbReference type="InterPro" id="IPR033124">
    <property type="entry name" value="Ser_caboxypep_his_AS"/>
</dbReference>
<dbReference type="FunFam" id="3.40.50.11320:FF:000002">
    <property type="entry name" value="Carboxypeptidase"/>
    <property type="match status" value="1"/>
</dbReference>
<dbReference type="GO" id="GO:0004185">
    <property type="term" value="F:serine-type carboxypeptidase activity"/>
    <property type="evidence" value="ECO:0007669"/>
    <property type="project" value="UniProtKB-UniRule"/>
</dbReference>
<dbReference type="EnsemblPlants" id="OPUNC09G11470.1">
    <property type="protein sequence ID" value="OPUNC09G11470.1"/>
    <property type="gene ID" value="OPUNC09G11470"/>
</dbReference>
<comment type="subunit">
    <text evidence="9">Carboxypeptidase II is a dimer, where each monomer is composed of two chains linked by a disulfide bond.</text>
</comment>
<keyword evidence="8" id="KW-0325">Glycoprotein</keyword>
<evidence type="ECO:0000256" key="2">
    <source>
        <dbReference type="ARBA" id="ARBA00009431"/>
    </source>
</evidence>
<dbReference type="MEROPS" id="S10.A41"/>